<name>A0A4R7RJ34_9BACT</name>
<feature type="region of interest" description="Disordered" evidence="1">
    <location>
        <begin position="52"/>
        <end position="76"/>
    </location>
</feature>
<gene>
    <name evidence="3" type="ORF">EI77_04302</name>
</gene>
<evidence type="ECO:0000313" key="4">
    <source>
        <dbReference type="Proteomes" id="UP000295662"/>
    </source>
</evidence>
<keyword evidence="2" id="KW-1133">Transmembrane helix</keyword>
<feature type="transmembrane region" description="Helical" evidence="2">
    <location>
        <begin position="14"/>
        <end position="38"/>
    </location>
</feature>
<dbReference type="AlphaFoldDB" id="A0A4R7RJ34"/>
<accession>A0A4R7RJ34</accession>
<proteinExistence type="predicted"/>
<evidence type="ECO:0000313" key="3">
    <source>
        <dbReference type="EMBL" id="TDU64118.1"/>
    </source>
</evidence>
<comment type="caution">
    <text evidence="3">The sequence shown here is derived from an EMBL/GenBank/DDBJ whole genome shotgun (WGS) entry which is preliminary data.</text>
</comment>
<reference evidence="3 4" key="1">
    <citation type="submission" date="2019-03" db="EMBL/GenBank/DDBJ databases">
        <title>Genomic Encyclopedia of Archaeal and Bacterial Type Strains, Phase II (KMG-II): from individual species to whole genera.</title>
        <authorList>
            <person name="Goeker M."/>
        </authorList>
    </citation>
    <scope>NUCLEOTIDE SEQUENCE [LARGE SCALE GENOMIC DNA]</scope>
    <source>
        <strain evidence="3 4">ATCC 25309</strain>
    </source>
</reference>
<keyword evidence="2" id="KW-0812">Transmembrane</keyword>
<keyword evidence="2" id="KW-0472">Membrane</keyword>
<organism evidence="3 4">
    <name type="scientific">Prosthecobacter fusiformis</name>
    <dbReference type="NCBI Taxonomy" id="48464"/>
    <lineage>
        <taxon>Bacteria</taxon>
        <taxon>Pseudomonadati</taxon>
        <taxon>Verrucomicrobiota</taxon>
        <taxon>Verrucomicrobiia</taxon>
        <taxon>Verrucomicrobiales</taxon>
        <taxon>Verrucomicrobiaceae</taxon>
        <taxon>Prosthecobacter</taxon>
    </lineage>
</organism>
<dbReference type="EMBL" id="SOCA01000012">
    <property type="protein sequence ID" value="TDU64118.1"/>
    <property type="molecule type" value="Genomic_DNA"/>
</dbReference>
<dbReference type="Proteomes" id="UP000295662">
    <property type="component" value="Unassembled WGS sequence"/>
</dbReference>
<evidence type="ECO:0000256" key="1">
    <source>
        <dbReference type="SAM" id="MobiDB-lite"/>
    </source>
</evidence>
<evidence type="ECO:0000256" key="2">
    <source>
        <dbReference type="SAM" id="Phobius"/>
    </source>
</evidence>
<protein>
    <submittedName>
        <fullName evidence="3">Uncharacterized protein</fullName>
    </submittedName>
</protein>
<feature type="compositionally biased region" description="Basic and acidic residues" evidence="1">
    <location>
        <begin position="59"/>
        <end position="76"/>
    </location>
</feature>
<keyword evidence="4" id="KW-1185">Reference proteome</keyword>
<sequence>MLGRRSVGVRRGMGIRWCMGVTVGFAMGFTVSFVHAFMEDLGLIPGVLVTRGGGEDQDGGGKEDGGGFHEKGVRGD</sequence>